<keyword evidence="3" id="KW-1185">Reference proteome</keyword>
<feature type="transmembrane region" description="Helical" evidence="1">
    <location>
        <begin position="58"/>
        <end position="76"/>
    </location>
</feature>
<keyword evidence="2" id="KW-0808">Transferase</keyword>
<keyword evidence="1" id="KW-0812">Transmembrane</keyword>
<proteinExistence type="predicted"/>
<name>A0ABW4BK23_9LACO</name>
<dbReference type="GO" id="GO:0016301">
    <property type="term" value="F:kinase activity"/>
    <property type="evidence" value="ECO:0007669"/>
    <property type="project" value="UniProtKB-KW"/>
</dbReference>
<accession>A0ABW4BK23</accession>
<keyword evidence="1" id="KW-0472">Membrane</keyword>
<sequence>MLYWLIVFVAFIILFYASNRLLAWLKGKGIKINRWIWAVASFLVIIIPKSIFPNMNNIVLGVLYVFCAVFALNFMIEQHDWFVKSKI</sequence>
<protein>
    <submittedName>
        <fullName evidence="2">Diacylglycerol kinase</fullName>
    </submittedName>
</protein>
<reference evidence="3" key="1">
    <citation type="journal article" date="2019" name="Int. J. Syst. Evol. Microbiol.">
        <title>The Global Catalogue of Microorganisms (GCM) 10K type strain sequencing project: providing services to taxonomists for standard genome sequencing and annotation.</title>
        <authorList>
            <consortium name="The Broad Institute Genomics Platform"/>
            <consortium name="The Broad Institute Genome Sequencing Center for Infectious Disease"/>
            <person name="Wu L."/>
            <person name="Ma J."/>
        </authorList>
    </citation>
    <scope>NUCLEOTIDE SEQUENCE [LARGE SCALE GENOMIC DNA]</scope>
    <source>
        <strain evidence="3">CCM 8937</strain>
    </source>
</reference>
<keyword evidence="1" id="KW-1133">Transmembrane helix</keyword>
<comment type="caution">
    <text evidence="2">The sequence shown here is derived from an EMBL/GenBank/DDBJ whole genome shotgun (WGS) entry which is preliminary data.</text>
</comment>
<evidence type="ECO:0000256" key="1">
    <source>
        <dbReference type="SAM" id="Phobius"/>
    </source>
</evidence>
<gene>
    <name evidence="2" type="ORF">ACFQ4R_02915</name>
</gene>
<keyword evidence="2" id="KW-0418">Kinase</keyword>
<evidence type="ECO:0000313" key="3">
    <source>
        <dbReference type="Proteomes" id="UP001597191"/>
    </source>
</evidence>
<feature type="transmembrane region" description="Helical" evidence="1">
    <location>
        <begin position="6"/>
        <end position="23"/>
    </location>
</feature>
<feature type="transmembrane region" description="Helical" evidence="1">
    <location>
        <begin position="35"/>
        <end position="52"/>
    </location>
</feature>
<dbReference type="RefSeq" id="WP_125649838.1">
    <property type="nucleotide sequence ID" value="NZ_JBHTOH010000017.1"/>
</dbReference>
<evidence type="ECO:0000313" key="2">
    <source>
        <dbReference type="EMBL" id="MFD1410574.1"/>
    </source>
</evidence>
<organism evidence="2 3">
    <name type="scientific">Lapidilactobacillus gannanensis</name>
    <dbReference type="NCBI Taxonomy" id="2486002"/>
    <lineage>
        <taxon>Bacteria</taxon>
        <taxon>Bacillati</taxon>
        <taxon>Bacillota</taxon>
        <taxon>Bacilli</taxon>
        <taxon>Lactobacillales</taxon>
        <taxon>Lactobacillaceae</taxon>
        <taxon>Lapidilactobacillus</taxon>
    </lineage>
</organism>
<dbReference type="EMBL" id="JBHTOH010000017">
    <property type="protein sequence ID" value="MFD1410574.1"/>
    <property type="molecule type" value="Genomic_DNA"/>
</dbReference>
<dbReference type="Proteomes" id="UP001597191">
    <property type="component" value="Unassembled WGS sequence"/>
</dbReference>